<reference evidence="3 4" key="2">
    <citation type="submission" date="2018-09" db="EMBL/GenBank/DDBJ databases">
        <title>A high-quality reference genome of wild soybean provides a powerful tool to mine soybean genomes.</title>
        <authorList>
            <person name="Xie M."/>
            <person name="Chung C.Y.L."/>
            <person name="Li M.-W."/>
            <person name="Wong F.-L."/>
            <person name="Chan T.-F."/>
            <person name="Lam H.-M."/>
        </authorList>
    </citation>
    <scope>NUCLEOTIDE SEQUENCE [LARGE SCALE GENOMIC DNA]</scope>
    <source>
        <strain evidence="4">cv. W05</strain>
        <tissue evidence="3">Hypocotyl of etiolated seedlings</tissue>
    </source>
</reference>
<feature type="compositionally biased region" description="Basic and acidic residues" evidence="1">
    <location>
        <begin position="86"/>
        <end position="96"/>
    </location>
</feature>
<dbReference type="PANTHER" id="PTHR35125:SF2">
    <property type="entry name" value="PROTEIN PATRONUS 2-LIKE"/>
    <property type="match status" value="1"/>
</dbReference>
<sequence length="256" mass="27829">MATRTGRLFQNQNLNVHVNGGGAVSGKADLTGQRKVGAGGRKPLGDLSNAGNLINQFDGKKALDGSLNTGKPSASVSQAPKLHKSKNLESDKRIPASEKLLTRGRKVLSDISNSGKPQVPEIKNKKTLKPIEESLPPSAIAEEQILHDHKKCIQSQFETADVHQFFKTVGLDDDSDDHMEISFDLSAISKLKSESAYLELEEVTEWLPEVHSLSALHGGSPAVVHCKTPGLSSYRTMWNDSTVNFKLIETPKLSKK</sequence>
<evidence type="ECO:0008006" key="5">
    <source>
        <dbReference type="Google" id="ProtNLM"/>
    </source>
</evidence>
<feature type="region of interest" description="Disordered" evidence="1">
    <location>
        <begin position="64"/>
        <end position="96"/>
    </location>
</feature>
<protein>
    <recommendedName>
        <fullName evidence="5">Protein PATRONUS 2</fullName>
    </recommendedName>
</protein>
<proteinExistence type="predicted"/>
<organism evidence="2">
    <name type="scientific">Glycine soja</name>
    <name type="common">Wild soybean</name>
    <dbReference type="NCBI Taxonomy" id="3848"/>
    <lineage>
        <taxon>Eukaryota</taxon>
        <taxon>Viridiplantae</taxon>
        <taxon>Streptophyta</taxon>
        <taxon>Embryophyta</taxon>
        <taxon>Tracheophyta</taxon>
        <taxon>Spermatophyta</taxon>
        <taxon>Magnoliopsida</taxon>
        <taxon>eudicotyledons</taxon>
        <taxon>Gunneridae</taxon>
        <taxon>Pentapetalae</taxon>
        <taxon>rosids</taxon>
        <taxon>fabids</taxon>
        <taxon>Fabales</taxon>
        <taxon>Fabaceae</taxon>
        <taxon>Papilionoideae</taxon>
        <taxon>50 kb inversion clade</taxon>
        <taxon>NPAAA clade</taxon>
        <taxon>indigoferoid/millettioid clade</taxon>
        <taxon>Phaseoleae</taxon>
        <taxon>Glycine</taxon>
        <taxon>Glycine subgen. Soja</taxon>
    </lineage>
</organism>
<keyword evidence="4" id="KW-1185">Reference proteome</keyword>
<name>A0A0B2QK44_GLYSO</name>
<dbReference type="Gramene" id="XM_028329341.1">
    <property type="protein sequence ID" value="XP_028185142.1"/>
    <property type="gene ID" value="LOC114371982"/>
</dbReference>
<evidence type="ECO:0000313" key="4">
    <source>
        <dbReference type="Proteomes" id="UP000289340"/>
    </source>
</evidence>
<dbReference type="GO" id="GO:0007346">
    <property type="term" value="P:regulation of mitotic cell cycle"/>
    <property type="evidence" value="ECO:0007669"/>
    <property type="project" value="InterPro"/>
</dbReference>
<reference evidence="2" key="1">
    <citation type="submission" date="2014-07" db="EMBL/GenBank/DDBJ databases">
        <title>Identification of a novel salt tolerance gene in wild soybean by whole-genome sequencing.</title>
        <authorList>
            <person name="Lam H.-M."/>
            <person name="Qi X."/>
            <person name="Li M.-W."/>
            <person name="Liu X."/>
            <person name="Xie M."/>
            <person name="Ni M."/>
            <person name="Xu X."/>
        </authorList>
    </citation>
    <scope>NUCLEOTIDE SEQUENCE [LARGE SCALE GENOMIC DNA]</scope>
    <source>
        <tissue evidence="2">Root</tissue>
    </source>
</reference>
<feature type="compositionally biased region" description="Polar residues" evidence="1">
    <location>
        <begin position="66"/>
        <end position="78"/>
    </location>
</feature>
<dbReference type="Proteomes" id="UP000289340">
    <property type="component" value="Chromosome 10"/>
</dbReference>
<dbReference type="InterPro" id="IPR039326">
    <property type="entry name" value="Patronus"/>
</dbReference>
<dbReference type="EMBL" id="KN657593">
    <property type="protein sequence ID" value="KHN21776.1"/>
    <property type="molecule type" value="Genomic_DNA"/>
</dbReference>
<evidence type="ECO:0000256" key="1">
    <source>
        <dbReference type="SAM" id="MobiDB-lite"/>
    </source>
</evidence>
<dbReference type="EMBL" id="QZWG01000010">
    <property type="protein sequence ID" value="RZB88700.1"/>
    <property type="molecule type" value="Genomic_DNA"/>
</dbReference>
<dbReference type="AlphaFoldDB" id="A0A0B2QK44"/>
<evidence type="ECO:0000313" key="2">
    <source>
        <dbReference type="EMBL" id="KHN21776.1"/>
    </source>
</evidence>
<dbReference type="SMR" id="A0A0B2QK44"/>
<accession>A0A0B2QK44</accession>
<dbReference type="Proteomes" id="UP000053555">
    <property type="component" value="Unassembled WGS sequence"/>
</dbReference>
<evidence type="ECO:0000313" key="3">
    <source>
        <dbReference type="EMBL" id="RZB88700.1"/>
    </source>
</evidence>
<dbReference type="PANTHER" id="PTHR35125">
    <property type="entry name" value="NEURON NAVIGATOR 1-LIKE-RELATED"/>
    <property type="match status" value="1"/>
</dbReference>
<gene>
    <name evidence="3" type="ORF">D0Y65_027897</name>
    <name evidence="2" type="ORF">glysoja_027660</name>
</gene>